<dbReference type="PANTHER" id="PTHR10067:SF17">
    <property type="entry name" value="PHOSPHATIDYLSERINE DECARBOXYLASE PROENZYME 2"/>
    <property type="match status" value="1"/>
</dbReference>
<comment type="pathway">
    <text evidence="1">Lipid metabolism.</text>
</comment>
<dbReference type="GO" id="GO:0016540">
    <property type="term" value="P:protein autoprocessing"/>
    <property type="evidence" value="ECO:0007669"/>
    <property type="project" value="UniProtKB-UniRule"/>
</dbReference>
<keyword evidence="12" id="KW-0333">Golgi apparatus</keyword>
<dbReference type="OrthoDB" id="67700at2759"/>
<feature type="compositionally biased region" description="Low complexity" evidence="13">
    <location>
        <begin position="708"/>
        <end position="725"/>
    </location>
</feature>
<dbReference type="NCBIfam" id="TIGR00163">
    <property type="entry name" value="PS_decarb"/>
    <property type="match status" value="1"/>
</dbReference>
<feature type="compositionally biased region" description="Polar residues" evidence="13">
    <location>
        <begin position="678"/>
        <end position="702"/>
    </location>
</feature>
<sequence length="1118" mass="123804">MAPRPKALKLGRALKTAARLPVRVAGRGSGRNNLAPKAGEEPFVILKVQILACNDLIAKDKNGFSDPFVVASYLRQRHSTPVQKRTLNPTFAAHDATFEFPIYLSLVEHHGVLEFVVWDKDVLRKDYIGEASLPLEEWFNGDEYAFDSERNFPFELPLLSSKASTPPGGTIRVRLGFAPPSPLHHFPDYEEIYHDLLRRSRHADPSIMSAPATEGIGTIRSHQSGPAFEDDGLSSDDEHTDDDELDILLMPTSPAPLPSPDPLKAPKEPLNVAIEPPTPAVSNAPALPQKAESTGTRSRTFAIKRPTLPSRSSSAGETGVASPAPSASTSSKKKTRPRFRRSWGSKASEYNLTTQNDIMGIIMIEIVGGKDLPKVKNITRTGWDMDPFVVISFGKKVFRTRVIRHSLNPVWEEKLLFHVRRYETQFNVHFTVLDWDKLTSNDHVGEVTFDPNELLANVPKPDEKTGLYSEDADGTHDMKEFTVPLNTAKDVPWDGKHNPTLTFRAKYQPYDALRQRFWRYYLKQYDADDTRSISHLEISSMLDSLGSTLSFETIDGFFSRFGKTPDEDLTIDEAIICLETEVCKPNSEKKLLPAEEQHSEPSVPGTPNLLGKTPPMQGLGLDHIDFSGPPLQVSTSYTSGSSSDTSPSRSTSFPPLPPGSPTERSQLPLFDNVITDAPVQSSQTSQTTLVHTSRSTTSQTKLSPHRQASASSSDADESPTSSSTTDVERVINIKNCPLCHRPRLNAKAEMDIVTHLALCASQDWGRVDRIMVSNFVTPSQAQRKWLMKVISKVSSGAYQLGANSANIIVQNRMTGQLEEEKMQVYVRLGIRILYKGAKSRMEGARARRLLKSMSIKQGQKYDSPASAAEIPTFIRFHKLNVDEIRDPISSYKTFNQFFYRKLKDGARPVTDPDDPTTIVSAADCRLVVFESVNEATKLWIKGREFTVARLLGDAYKHEAARYAGGSLAIFRLAPQDYHRFHSPVDGVIGPMTHISGEYYTVNPQAIRTALDVYGENVRKIVPIDSPSFGRVMAVCIGAMMVGSILTTVDEGNNVARGQEFGYFAFGGSTIVLLLEKDTVKWDEDLIINGRASLETLVRVGMGIGKSVRQRARSPAPAP</sequence>
<feature type="region of interest" description="Disordered" evidence="13">
    <location>
        <begin position="678"/>
        <end position="726"/>
    </location>
</feature>
<comment type="similarity">
    <text evidence="12">Belongs to the phosphatidylserine decarboxylase family. PSD-B subfamily. Eukaryotic type II sub-subfamily.</text>
</comment>
<dbReference type="Pfam" id="PF00168">
    <property type="entry name" value="C2"/>
    <property type="match status" value="2"/>
</dbReference>
<dbReference type="InterPro" id="IPR035892">
    <property type="entry name" value="C2_domain_sf"/>
</dbReference>
<keyword evidence="12" id="KW-0967">Endosome</keyword>
<dbReference type="InterPro" id="IPR011992">
    <property type="entry name" value="EF-hand-dom_pair"/>
</dbReference>
<feature type="compositionally biased region" description="Basic residues" evidence="13">
    <location>
        <begin position="331"/>
        <end position="342"/>
    </location>
</feature>
<keyword evidence="9 12" id="KW-0456">Lyase</keyword>
<feature type="active site" description="Charge relay system; for autoendoproteolytic cleavage activity" evidence="12">
    <location>
        <position position="981"/>
    </location>
</feature>
<dbReference type="Pfam" id="PF02666">
    <property type="entry name" value="PS_Dcarbxylase"/>
    <property type="match status" value="1"/>
</dbReference>
<comment type="domain">
    <text evidence="12">The C2 domains have an essential, but non-catalytic function. They may facilitate interactions with other proteins and are required for lipid transport function.</text>
</comment>
<dbReference type="InterPro" id="IPR000008">
    <property type="entry name" value="C2_dom"/>
</dbReference>
<dbReference type="InterPro" id="IPR033177">
    <property type="entry name" value="PSD-B"/>
</dbReference>
<feature type="compositionally biased region" description="Pro residues" evidence="13">
    <location>
        <begin position="253"/>
        <end position="263"/>
    </location>
</feature>
<feature type="region of interest" description="Disordered" evidence="13">
    <location>
        <begin position="207"/>
        <end position="342"/>
    </location>
</feature>
<feature type="domain" description="C2" evidence="14">
    <location>
        <begin position="26"/>
        <end position="148"/>
    </location>
</feature>
<dbReference type="STRING" id="1314777.A0A164TJZ5"/>
<accession>A0A164TJZ5</accession>
<feature type="chain" id="PRO_5023347995" description="Phosphatidylserine decarboxylase 2 beta chain" evidence="12">
    <location>
        <begin position="1"/>
        <end position="1067"/>
    </location>
</feature>
<feature type="modified residue" description="Pyruvic acid (Ser); by autocatalysis" evidence="12">
    <location>
        <position position="1068"/>
    </location>
</feature>
<feature type="compositionally biased region" description="Low complexity" evidence="13">
    <location>
        <begin position="321"/>
        <end position="330"/>
    </location>
</feature>
<dbReference type="CDD" id="cd00030">
    <property type="entry name" value="C2"/>
    <property type="match status" value="1"/>
</dbReference>
<dbReference type="EMBL" id="KV419410">
    <property type="protein sequence ID" value="KZS92429.1"/>
    <property type="molecule type" value="Genomic_DNA"/>
</dbReference>
<dbReference type="EC" id="4.1.1.65" evidence="12"/>
<name>A0A164TJZ5_9AGAM</name>
<feature type="region of interest" description="Disordered" evidence="13">
    <location>
        <begin position="592"/>
        <end position="666"/>
    </location>
</feature>
<evidence type="ECO:0000313" key="15">
    <source>
        <dbReference type="EMBL" id="KZS92429.1"/>
    </source>
</evidence>
<comment type="pathway">
    <text evidence="12">Phospholipid metabolism; phosphatidylethanolamine biosynthesis; phosphatidylethanolamine from CDP-diacylglycerol: step 2/2.</text>
</comment>
<dbReference type="PANTHER" id="PTHR10067">
    <property type="entry name" value="PHOSPHATIDYLSERINE DECARBOXYLASE"/>
    <property type="match status" value="1"/>
</dbReference>
<dbReference type="Gene3D" id="1.10.238.10">
    <property type="entry name" value="EF-hand"/>
    <property type="match status" value="1"/>
</dbReference>
<dbReference type="HAMAP" id="MF_00663">
    <property type="entry name" value="PS_decarb_PSD_B_type2"/>
    <property type="match status" value="1"/>
</dbReference>
<feature type="active site" description="Charge relay system; for autoendoproteolytic cleavage activity" evidence="12">
    <location>
        <position position="923"/>
    </location>
</feature>
<proteinExistence type="inferred from homology"/>
<dbReference type="AlphaFoldDB" id="A0A164TJZ5"/>
<reference evidence="15 16" key="1">
    <citation type="journal article" date="2016" name="Mol. Biol. Evol.">
        <title>Comparative Genomics of Early-Diverging Mushroom-Forming Fungi Provides Insights into the Origins of Lignocellulose Decay Capabilities.</title>
        <authorList>
            <person name="Nagy L.G."/>
            <person name="Riley R."/>
            <person name="Tritt A."/>
            <person name="Adam C."/>
            <person name="Daum C."/>
            <person name="Floudas D."/>
            <person name="Sun H."/>
            <person name="Yadav J.S."/>
            <person name="Pangilinan J."/>
            <person name="Larsson K.H."/>
            <person name="Matsuura K."/>
            <person name="Barry K."/>
            <person name="Labutti K."/>
            <person name="Kuo R."/>
            <person name="Ohm R.A."/>
            <person name="Bhattacharya S.S."/>
            <person name="Shirouzu T."/>
            <person name="Yoshinaga Y."/>
            <person name="Martin F.M."/>
            <person name="Grigoriev I.V."/>
            <person name="Hibbett D.S."/>
        </authorList>
    </citation>
    <scope>NUCLEOTIDE SEQUENCE [LARGE SCALE GENOMIC DNA]</scope>
    <source>
        <strain evidence="15 16">HHB9708</strain>
    </source>
</reference>
<dbReference type="InterPro" id="IPR033179">
    <property type="entry name" value="PSD_type2_pro"/>
</dbReference>
<keyword evidence="5 12" id="KW-0443">Lipid metabolism</keyword>
<comment type="PTM">
    <text evidence="12">Is synthesized initially as an inactive proenzyme. Formation of the active enzyme involves a self-maturation process in which the active site pyruvoyl group is generated from an internal serine residue via an autocatalytic post-translational modification. Two non-identical subunits are generated from the proenzyme in this reaction, and the pyruvate is formed at the N-terminus of the alpha chain, which is derived from the carboxyl end of the proenzyme. The autoendoproteolytic cleavage occurs by a canonical serine protease mechanism, in which the side chain hydroxyl group of the serine supplies its oxygen atom to form the C-terminus of the beta chain, while the remainder of the serine residue undergoes an oxidative deamination to produce ammonia and the pyruvoyl prosthetic group on the alpha chain. During this reaction, the Ser that is part of the protease active site of the proenzyme becomes the pyruvoyl prosthetic group, which constitutes an essential element of the active site of the mature decarboxylase.</text>
</comment>
<evidence type="ECO:0000256" key="12">
    <source>
        <dbReference type="HAMAP-Rule" id="MF_03209"/>
    </source>
</evidence>
<dbReference type="InterPro" id="IPR018247">
    <property type="entry name" value="EF_Hand_1_Ca_BS"/>
</dbReference>
<feature type="domain" description="C2" evidence="14">
    <location>
        <begin position="346"/>
        <end position="466"/>
    </location>
</feature>
<organism evidence="15 16">
    <name type="scientific">Sistotremastrum niveocremeum HHB9708</name>
    <dbReference type="NCBI Taxonomy" id="1314777"/>
    <lineage>
        <taxon>Eukaryota</taxon>
        <taxon>Fungi</taxon>
        <taxon>Dikarya</taxon>
        <taxon>Basidiomycota</taxon>
        <taxon>Agaricomycotina</taxon>
        <taxon>Agaricomycetes</taxon>
        <taxon>Sistotremastrales</taxon>
        <taxon>Sistotremastraceae</taxon>
        <taxon>Sertulicium</taxon>
        <taxon>Sertulicium niveocremeum</taxon>
    </lineage>
</organism>
<dbReference type="SUPFAM" id="SSF47473">
    <property type="entry name" value="EF-hand"/>
    <property type="match status" value="1"/>
</dbReference>
<evidence type="ECO:0000256" key="6">
    <source>
        <dbReference type="ARBA" id="ARBA00023136"/>
    </source>
</evidence>
<comment type="subcellular location">
    <subcellularLocation>
        <location evidence="12">Golgi apparatus membrane</location>
        <topology evidence="12">Peripheral membrane protein</topology>
        <orientation evidence="12">Cytoplasmic side</orientation>
    </subcellularLocation>
    <subcellularLocation>
        <location evidence="12">Endosome membrane</location>
        <topology evidence="12">Peripheral membrane protein</topology>
        <orientation evidence="12">Cytoplasmic side</orientation>
    </subcellularLocation>
</comment>
<comment type="subunit">
    <text evidence="12">Heterodimer of a large membrane-associated beta subunit and a small pyruvoyl-containing alpha subunit.</text>
</comment>
<comment type="cofactor">
    <cofactor evidence="12">
        <name>pyruvate</name>
        <dbReference type="ChEBI" id="CHEBI:15361"/>
    </cofactor>
    <text evidence="12">Binds 1 pyruvoyl group covalently per subunit.</text>
</comment>
<keyword evidence="2 12" id="KW-0444">Lipid biosynthesis</keyword>
<dbReference type="Proteomes" id="UP000076722">
    <property type="component" value="Unassembled WGS sequence"/>
</dbReference>
<evidence type="ECO:0000259" key="14">
    <source>
        <dbReference type="PROSITE" id="PS50004"/>
    </source>
</evidence>
<gene>
    <name evidence="12" type="primary">PSD2</name>
    <name evidence="15" type="ORF">SISNIDRAFT_486462</name>
</gene>
<evidence type="ECO:0000256" key="8">
    <source>
        <dbReference type="ARBA" id="ARBA00023209"/>
    </source>
</evidence>
<keyword evidence="8 12" id="KW-0594">Phospholipid biosynthesis</keyword>
<dbReference type="Gene3D" id="2.60.40.150">
    <property type="entry name" value="C2 domain"/>
    <property type="match status" value="2"/>
</dbReference>
<comment type="catalytic activity">
    <reaction evidence="12">
        <text>a 1,2-diacyl-sn-glycero-3-phospho-L-serine + H(+) = a 1,2-diacyl-sn-glycero-3-phosphoethanolamine + CO2</text>
        <dbReference type="Rhea" id="RHEA:20828"/>
        <dbReference type="ChEBI" id="CHEBI:15378"/>
        <dbReference type="ChEBI" id="CHEBI:16526"/>
        <dbReference type="ChEBI" id="CHEBI:57262"/>
        <dbReference type="ChEBI" id="CHEBI:64612"/>
        <dbReference type="EC" id="4.1.1.65"/>
    </reaction>
</comment>
<comment type="function">
    <text evidence="12">Catalyzes the formation of phosphatidylethanolamine (PtdEtn) from phosphatidylserine (PtdSer). Plays a central role in phospholipid metabolism and in the interorganelle trafficking of phosphatidylserine.</text>
</comment>
<feature type="compositionally biased region" description="Low complexity" evidence="13">
    <location>
        <begin position="634"/>
        <end position="653"/>
    </location>
</feature>
<feature type="chain" id="PRO_5023347997" description="Phosphatidylserine decarboxylase 2 alpha chain" evidence="12">
    <location>
        <begin position="1068"/>
        <end position="1118"/>
    </location>
</feature>
<keyword evidence="16" id="KW-1185">Reference proteome</keyword>
<feature type="active site" description="Schiff-base intermediate with substrate; via pyruvic acid; for decarboxylase activity" evidence="12">
    <location>
        <position position="1068"/>
    </location>
</feature>
<evidence type="ECO:0000256" key="7">
    <source>
        <dbReference type="ARBA" id="ARBA00023145"/>
    </source>
</evidence>
<evidence type="ECO:0000256" key="10">
    <source>
        <dbReference type="ARBA" id="ARBA00023264"/>
    </source>
</evidence>
<keyword evidence="10 12" id="KW-1208">Phospholipid metabolism</keyword>
<dbReference type="UniPathway" id="UPA00558">
    <property type="reaction ID" value="UER00616"/>
</dbReference>
<keyword evidence="4" id="KW-0106">Calcium</keyword>
<evidence type="ECO:0000256" key="1">
    <source>
        <dbReference type="ARBA" id="ARBA00005189"/>
    </source>
</evidence>
<keyword evidence="6 12" id="KW-0472">Membrane</keyword>
<evidence type="ECO:0000256" key="11">
    <source>
        <dbReference type="ARBA" id="ARBA00023317"/>
    </source>
</evidence>
<evidence type="ECO:0000256" key="13">
    <source>
        <dbReference type="SAM" id="MobiDB-lite"/>
    </source>
</evidence>
<feature type="active site" description="Charge relay system; for autoendoproteolytic cleavage activity" evidence="12">
    <location>
        <position position="1068"/>
    </location>
</feature>
<dbReference type="SMART" id="SM00239">
    <property type="entry name" value="C2"/>
    <property type="match status" value="2"/>
</dbReference>
<dbReference type="InterPro" id="IPR003817">
    <property type="entry name" value="PS_Dcarbxylase"/>
</dbReference>
<dbReference type="GO" id="GO:0004609">
    <property type="term" value="F:phosphatidylserine decarboxylase activity"/>
    <property type="evidence" value="ECO:0007669"/>
    <property type="project" value="UniProtKB-UniRule"/>
</dbReference>
<keyword evidence="11 12" id="KW-0670">Pyruvate</keyword>
<dbReference type="PROSITE" id="PS00018">
    <property type="entry name" value="EF_HAND_1"/>
    <property type="match status" value="1"/>
</dbReference>
<feature type="site" description="Cleavage (non-hydrolytic); by autocatalysis" evidence="12">
    <location>
        <begin position="1067"/>
        <end position="1068"/>
    </location>
</feature>
<evidence type="ECO:0000256" key="3">
    <source>
        <dbReference type="ARBA" id="ARBA00022793"/>
    </source>
</evidence>
<keyword evidence="3 12" id="KW-0210">Decarboxylase</keyword>
<dbReference type="GO" id="GO:0000139">
    <property type="term" value="C:Golgi membrane"/>
    <property type="evidence" value="ECO:0007669"/>
    <property type="project" value="UniProtKB-SubCell"/>
</dbReference>
<evidence type="ECO:0000313" key="16">
    <source>
        <dbReference type="Proteomes" id="UP000076722"/>
    </source>
</evidence>
<evidence type="ECO:0000256" key="9">
    <source>
        <dbReference type="ARBA" id="ARBA00023239"/>
    </source>
</evidence>
<protein>
    <recommendedName>
        <fullName evidence="12">Phosphatidylserine decarboxylase proenzyme 2</fullName>
        <ecNumber evidence="12">4.1.1.65</ecNumber>
    </recommendedName>
    <component>
        <recommendedName>
            <fullName evidence="12">Phosphatidylserine decarboxylase 2 beta chain</fullName>
        </recommendedName>
    </component>
    <component>
        <recommendedName>
            <fullName evidence="12">Phosphatidylserine decarboxylase 2 alpha chain</fullName>
        </recommendedName>
    </component>
</protein>
<keyword evidence="7 12" id="KW-0865">Zymogen</keyword>
<dbReference type="PROSITE" id="PS50004">
    <property type="entry name" value="C2"/>
    <property type="match status" value="2"/>
</dbReference>
<dbReference type="GO" id="GO:0005795">
    <property type="term" value="C:Golgi stack"/>
    <property type="evidence" value="ECO:0007669"/>
    <property type="project" value="UniProtKB-UniRule"/>
</dbReference>
<feature type="compositionally biased region" description="Acidic residues" evidence="13">
    <location>
        <begin position="228"/>
        <end position="246"/>
    </location>
</feature>
<evidence type="ECO:0000256" key="2">
    <source>
        <dbReference type="ARBA" id="ARBA00022516"/>
    </source>
</evidence>
<dbReference type="SUPFAM" id="SSF49562">
    <property type="entry name" value="C2 domain (Calcium/lipid-binding domain, CaLB)"/>
    <property type="match status" value="2"/>
</dbReference>
<dbReference type="GO" id="GO:0010008">
    <property type="term" value="C:endosome membrane"/>
    <property type="evidence" value="ECO:0007669"/>
    <property type="project" value="UniProtKB-SubCell"/>
</dbReference>
<dbReference type="GO" id="GO:0006646">
    <property type="term" value="P:phosphatidylethanolamine biosynthetic process"/>
    <property type="evidence" value="ECO:0007669"/>
    <property type="project" value="UniProtKB-UniRule"/>
</dbReference>
<evidence type="ECO:0000256" key="5">
    <source>
        <dbReference type="ARBA" id="ARBA00023098"/>
    </source>
</evidence>
<evidence type="ECO:0000256" key="4">
    <source>
        <dbReference type="ARBA" id="ARBA00022837"/>
    </source>
</evidence>